<proteinExistence type="predicted"/>
<organism evidence="1 2">
    <name type="scientific">Hymenobacter glaciei</name>
    <dbReference type="NCBI Taxonomy" id="877209"/>
    <lineage>
        <taxon>Bacteria</taxon>
        <taxon>Pseudomonadati</taxon>
        <taxon>Bacteroidota</taxon>
        <taxon>Cytophagia</taxon>
        <taxon>Cytophagales</taxon>
        <taxon>Hymenobacteraceae</taxon>
        <taxon>Hymenobacter</taxon>
    </lineage>
</organism>
<evidence type="ECO:0008006" key="3">
    <source>
        <dbReference type="Google" id="ProtNLM"/>
    </source>
</evidence>
<comment type="caution">
    <text evidence="1">The sequence shown here is derived from an EMBL/GenBank/DDBJ whole genome shotgun (WGS) entry which is preliminary data.</text>
</comment>
<name>A0ABP7UY79_9BACT</name>
<dbReference type="Proteomes" id="UP001501469">
    <property type="component" value="Unassembled WGS sequence"/>
</dbReference>
<gene>
    <name evidence="1" type="ORF">GCM10022409_48170</name>
</gene>
<dbReference type="EMBL" id="BAABDK010000035">
    <property type="protein sequence ID" value="GAA4055372.1"/>
    <property type="molecule type" value="Genomic_DNA"/>
</dbReference>
<keyword evidence="2" id="KW-1185">Reference proteome</keyword>
<evidence type="ECO:0000313" key="2">
    <source>
        <dbReference type="Proteomes" id="UP001501469"/>
    </source>
</evidence>
<evidence type="ECO:0000313" key="1">
    <source>
        <dbReference type="EMBL" id="GAA4055372.1"/>
    </source>
</evidence>
<sequence length="110" mass="12179">MGLGAHRYTDREVTPLVLSQNVPNPHEGETVIPFTLLYAADVRLEIFDLLGRKMAAVVRKGLSSGEHHIQLNLRGLCLPEGDYPYQLQVTSAYGVQSLTRVMTLTLDTAE</sequence>
<reference evidence="2" key="1">
    <citation type="journal article" date="2019" name="Int. J. Syst. Evol. Microbiol.">
        <title>The Global Catalogue of Microorganisms (GCM) 10K type strain sequencing project: providing services to taxonomists for standard genome sequencing and annotation.</title>
        <authorList>
            <consortium name="The Broad Institute Genomics Platform"/>
            <consortium name="The Broad Institute Genome Sequencing Center for Infectious Disease"/>
            <person name="Wu L."/>
            <person name="Ma J."/>
        </authorList>
    </citation>
    <scope>NUCLEOTIDE SEQUENCE [LARGE SCALE GENOMIC DNA]</scope>
    <source>
        <strain evidence="2">JCM 17225</strain>
    </source>
</reference>
<accession>A0ABP7UY79</accession>
<protein>
    <recommendedName>
        <fullName evidence="3">Secretion system C-terminal sorting domain-containing protein</fullName>
    </recommendedName>
</protein>